<gene>
    <name evidence="1" type="ORF">BINO364_LOCUS2443</name>
</gene>
<evidence type="ECO:0000313" key="2">
    <source>
        <dbReference type="Proteomes" id="UP000838878"/>
    </source>
</evidence>
<keyword evidence="2" id="KW-1185">Reference proteome</keyword>
<evidence type="ECO:0008006" key="3">
    <source>
        <dbReference type="Google" id="ProtNLM"/>
    </source>
</evidence>
<dbReference type="Proteomes" id="UP000838878">
    <property type="component" value="Chromosome 10"/>
</dbReference>
<dbReference type="EMBL" id="OV170230">
    <property type="protein sequence ID" value="CAH0715532.1"/>
    <property type="molecule type" value="Genomic_DNA"/>
</dbReference>
<name>A0A8J9UKW8_9NEOP</name>
<feature type="non-terminal residue" evidence="1">
    <location>
        <position position="194"/>
    </location>
</feature>
<dbReference type="AlphaFoldDB" id="A0A8J9UKW8"/>
<protein>
    <recommendedName>
        <fullName evidence="3">Cyclin-dependent kinase 2-interacting protein</fullName>
    </recommendedName>
</protein>
<reference evidence="1" key="1">
    <citation type="submission" date="2021-12" db="EMBL/GenBank/DDBJ databases">
        <authorList>
            <person name="Martin H S."/>
        </authorList>
    </citation>
    <scope>NUCLEOTIDE SEQUENCE</scope>
</reference>
<evidence type="ECO:0000313" key="1">
    <source>
        <dbReference type="EMBL" id="CAH0715532.1"/>
    </source>
</evidence>
<accession>A0A8J9UKW8</accession>
<proteinExistence type="predicted"/>
<dbReference type="OrthoDB" id="17066at2759"/>
<organism evidence="1 2">
    <name type="scientific">Brenthis ino</name>
    <name type="common">lesser marbled fritillary</name>
    <dbReference type="NCBI Taxonomy" id="405034"/>
    <lineage>
        <taxon>Eukaryota</taxon>
        <taxon>Metazoa</taxon>
        <taxon>Ecdysozoa</taxon>
        <taxon>Arthropoda</taxon>
        <taxon>Hexapoda</taxon>
        <taxon>Insecta</taxon>
        <taxon>Pterygota</taxon>
        <taxon>Neoptera</taxon>
        <taxon>Endopterygota</taxon>
        <taxon>Lepidoptera</taxon>
        <taxon>Glossata</taxon>
        <taxon>Ditrysia</taxon>
        <taxon>Papilionoidea</taxon>
        <taxon>Nymphalidae</taxon>
        <taxon>Heliconiinae</taxon>
        <taxon>Argynnini</taxon>
        <taxon>Brenthis</taxon>
    </lineage>
</organism>
<sequence>MSETPSKKTDNSVQFIPKEITSPIKDGLGISKTAYTHISNLHSLLSDWTRIRDKSVKICKSLSALKLHDCEDNYYPHQTKQLIEDLLEAFDSLENIAGGVNIICTQMKALSKLQPTNQPMINTWSASEIAHCIIDINESLQKELRLKQIITENIAHCRDENLTEVYVSAWEFEAYFNMETNAYLFAEVGLSGIT</sequence>